<organism evidence="3 4">
    <name type="scientific">Roseateles toxinivorans</name>
    <dbReference type="NCBI Taxonomy" id="270368"/>
    <lineage>
        <taxon>Bacteria</taxon>
        <taxon>Pseudomonadati</taxon>
        <taxon>Pseudomonadota</taxon>
        <taxon>Betaproteobacteria</taxon>
        <taxon>Burkholderiales</taxon>
        <taxon>Sphaerotilaceae</taxon>
        <taxon>Roseateles</taxon>
    </lineage>
</organism>
<dbReference type="Pfam" id="PF10503">
    <property type="entry name" value="Esterase_PHB"/>
    <property type="match status" value="1"/>
</dbReference>
<dbReference type="InterPro" id="IPR010126">
    <property type="entry name" value="Esterase_phb"/>
</dbReference>
<dbReference type="PANTHER" id="PTHR43037">
    <property type="entry name" value="UNNAMED PRODUCT-RELATED"/>
    <property type="match status" value="1"/>
</dbReference>
<dbReference type="GO" id="GO:0005576">
    <property type="term" value="C:extracellular region"/>
    <property type="evidence" value="ECO:0007669"/>
    <property type="project" value="InterPro"/>
</dbReference>
<evidence type="ECO:0000313" key="4">
    <source>
        <dbReference type="Proteomes" id="UP000295361"/>
    </source>
</evidence>
<gene>
    <name evidence="3" type="ORF">DES47_104574</name>
</gene>
<protein>
    <submittedName>
        <fullName evidence="3">Poly(Hydroxyalkanoate) depolymerase family esterase</fullName>
    </submittedName>
</protein>
<dbReference type="Gene3D" id="3.40.50.1820">
    <property type="entry name" value="alpha/beta hydrolase"/>
    <property type="match status" value="1"/>
</dbReference>
<dbReference type="InterPro" id="IPR029058">
    <property type="entry name" value="AB_hydrolase_fold"/>
</dbReference>
<keyword evidence="1" id="KW-0732">Signal</keyword>
<sequence>MALFKAAKSMTRALRRVRPVVRAPRGTGLWSSGAALGPAGMRRYHLLLPPGLRVGERLPLLVMLHGCAQDANGFALSTRMNRLAVQQRFALLYPEQDRHANMQGCWNWFDTDSGLAFREAATVLAMIDQVCLLPALDRTRVAVAGLSAGASLAALLASRYPARFAAVAMHSGVPPGAAHSTASALRAMRGHAPEPASMTLSALPPLLVIHGTADNVVATGNALAAAQLWAGAAGAQPSASRVVRRGQRKPMTVTDFKQRGRLAVTLCEIQGLGHAWSGGAAGQPFSDASGPDASRMIWSFAQRQFGMVRTADKTVAVGLQA</sequence>
<dbReference type="EMBL" id="SNXS01000004">
    <property type="protein sequence ID" value="TDP64285.1"/>
    <property type="molecule type" value="Genomic_DNA"/>
</dbReference>
<dbReference type="Proteomes" id="UP000295361">
    <property type="component" value="Unassembled WGS sequence"/>
</dbReference>
<evidence type="ECO:0000313" key="3">
    <source>
        <dbReference type="EMBL" id="TDP64285.1"/>
    </source>
</evidence>
<evidence type="ECO:0000256" key="2">
    <source>
        <dbReference type="ARBA" id="ARBA00022801"/>
    </source>
</evidence>
<comment type="caution">
    <text evidence="3">The sequence shown here is derived from an EMBL/GenBank/DDBJ whole genome shotgun (WGS) entry which is preliminary data.</text>
</comment>
<dbReference type="InterPro" id="IPR050955">
    <property type="entry name" value="Plant_Biomass_Hydrol_Est"/>
</dbReference>
<dbReference type="PANTHER" id="PTHR43037:SF1">
    <property type="entry name" value="BLL1128 PROTEIN"/>
    <property type="match status" value="1"/>
</dbReference>
<proteinExistence type="predicted"/>
<name>A0A4R6QN44_9BURK</name>
<keyword evidence="2" id="KW-0378">Hydrolase</keyword>
<dbReference type="AlphaFoldDB" id="A0A4R6QN44"/>
<reference evidence="3 4" key="1">
    <citation type="submission" date="2019-03" db="EMBL/GenBank/DDBJ databases">
        <title>Genomic Encyclopedia of Type Strains, Phase IV (KMG-IV): sequencing the most valuable type-strain genomes for metagenomic binning, comparative biology and taxonomic classification.</title>
        <authorList>
            <person name="Goeker M."/>
        </authorList>
    </citation>
    <scope>NUCLEOTIDE SEQUENCE [LARGE SCALE GENOMIC DNA]</scope>
    <source>
        <strain evidence="3 4">DSM 16998</strain>
    </source>
</reference>
<accession>A0A4R6QN44</accession>
<dbReference type="SUPFAM" id="SSF53474">
    <property type="entry name" value="alpha/beta-Hydrolases"/>
    <property type="match status" value="1"/>
</dbReference>
<evidence type="ECO:0000256" key="1">
    <source>
        <dbReference type="ARBA" id="ARBA00022729"/>
    </source>
</evidence>
<dbReference type="GO" id="GO:0016787">
    <property type="term" value="F:hydrolase activity"/>
    <property type="evidence" value="ECO:0007669"/>
    <property type="project" value="UniProtKB-KW"/>
</dbReference>
<keyword evidence="4" id="KW-1185">Reference proteome</keyword>
<dbReference type="InParanoid" id="A0A4R6QN44"/>